<comment type="caution">
    <text evidence="2">The sequence shown here is derived from an EMBL/GenBank/DDBJ whole genome shotgun (WGS) entry which is preliminary data.</text>
</comment>
<name>A0A0W4ZPV5_PNEJ7</name>
<dbReference type="OrthoDB" id="5386199at2759"/>
<dbReference type="RefSeq" id="XP_018229695.1">
    <property type="nucleotide sequence ID" value="XM_018373950.1"/>
</dbReference>
<dbReference type="eggNOG" id="ENOG502S8CE">
    <property type="taxonomic scope" value="Eukaryota"/>
</dbReference>
<organism evidence="2 3">
    <name type="scientific">Pneumocystis jirovecii (strain RU7)</name>
    <name type="common">Human pneumocystis pneumonia agent</name>
    <dbReference type="NCBI Taxonomy" id="1408657"/>
    <lineage>
        <taxon>Eukaryota</taxon>
        <taxon>Fungi</taxon>
        <taxon>Dikarya</taxon>
        <taxon>Ascomycota</taxon>
        <taxon>Taphrinomycotina</taxon>
        <taxon>Pneumocystomycetes</taxon>
        <taxon>Pneumocystaceae</taxon>
        <taxon>Pneumocystis</taxon>
    </lineage>
</organism>
<proteinExistence type="predicted"/>
<reference evidence="3" key="1">
    <citation type="journal article" date="2016" name="Nat. Commun.">
        <title>Genome analysis of three Pneumocystis species reveals adaptation mechanisms to life exclusively in mammalian hosts.</title>
        <authorList>
            <person name="Ma L."/>
            <person name="Chen Z."/>
            <person name="Huang D.W."/>
            <person name="Kutty G."/>
            <person name="Ishihara M."/>
            <person name="Wang H."/>
            <person name="Abouelleil A."/>
            <person name="Bishop L."/>
            <person name="Davey E."/>
            <person name="Deng R."/>
            <person name="Deng X."/>
            <person name="Fan L."/>
            <person name="Fantoni G."/>
            <person name="Fitzgerald M."/>
            <person name="Gogineni E."/>
            <person name="Goldberg J.M."/>
            <person name="Handley G."/>
            <person name="Hu X."/>
            <person name="Huber C."/>
            <person name="Jiao X."/>
            <person name="Jones K."/>
            <person name="Levin J.Z."/>
            <person name="Liu Y."/>
            <person name="Macdonald P."/>
            <person name="Melnikov A."/>
            <person name="Raley C."/>
            <person name="Sassi M."/>
            <person name="Sherman B.T."/>
            <person name="Song X."/>
            <person name="Sykes S."/>
            <person name="Tran B."/>
            <person name="Walsh L."/>
            <person name="Xia Y."/>
            <person name="Yang J."/>
            <person name="Young S."/>
            <person name="Zeng Q."/>
            <person name="Zheng X."/>
            <person name="Stephens R."/>
            <person name="Nusbaum C."/>
            <person name="Birren B.W."/>
            <person name="Azadi P."/>
            <person name="Lempicki R.A."/>
            <person name="Cuomo C.A."/>
            <person name="Kovacs J.A."/>
        </authorList>
    </citation>
    <scope>NUCLEOTIDE SEQUENCE [LARGE SCALE GENOMIC DNA]</scope>
    <source>
        <strain evidence="3">RU7</strain>
    </source>
</reference>
<protein>
    <recommendedName>
        <fullName evidence="4">Transmembrane protein 186</fullName>
    </recommendedName>
</protein>
<dbReference type="EMBL" id="LFWA01000007">
    <property type="protein sequence ID" value="KTW30404.1"/>
    <property type="molecule type" value="Genomic_DNA"/>
</dbReference>
<dbReference type="GO" id="GO:0033615">
    <property type="term" value="P:mitochondrial proton-transporting ATP synthase complex assembly"/>
    <property type="evidence" value="ECO:0007669"/>
    <property type="project" value="TreeGrafter"/>
</dbReference>
<sequence>MLKTFNLHKLNIITKVFQKIPSKQHLYQGYRIYSNSSTNKSCTITYSGYLVSSLRSIKFFSIGSLCLTYLISPVILFAETNIDLSARIIMVVIALSTTSFSTALIHFVLSPYVTRMQYSNDKFQIETLNLLGKKIIWIGNSKKLKENRNGRLFANIESIEDKKRWFYIHNDQQGSKVFQIINSTK</sequence>
<dbReference type="AlphaFoldDB" id="A0A0W4ZPV5"/>
<dbReference type="GO" id="GO:0031966">
    <property type="term" value="C:mitochondrial membrane"/>
    <property type="evidence" value="ECO:0007669"/>
    <property type="project" value="TreeGrafter"/>
</dbReference>
<dbReference type="InterPro" id="IPR009724">
    <property type="entry name" value="TMEM70"/>
</dbReference>
<keyword evidence="1" id="KW-0812">Transmembrane</keyword>
<dbReference type="VEuPathDB" id="FungiDB:T551_01687"/>
<keyword evidence="3" id="KW-1185">Reference proteome</keyword>
<accession>A0A0W4ZPV5</accession>
<dbReference type="Pfam" id="PF06979">
    <property type="entry name" value="TMEM70"/>
    <property type="match status" value="1"/>
</dbReference>
<keyword evidence="1" id="KW-1133">Transmembrane helix</keyword>
<keyword evidence="1" id="KW-0472">Membrane</keyword>
<dbReference type="Proteomes" id="UP000053447">
    <property type="component" value="Unassembled WGS sequence"/>
</dbReference>
<feature type="transmembrane region" description="Helical" evidence="1">
    <location>
        <begin position="59"/>
        <end position="78"/>
    </location>
</feature>
<gene>
    <name evidence="2" type="ORF">T551_01687</name>
</gene>
<feature type="transmembrane region" description="Helical" evidence="1">
    <location>
        <begin position="84"/>
        <end position="109"/>
    </location>
</feature>
<dbReference type="InterPro" id="IPR045325">
    <property type="entry name" value="TMEM70/TMEM186/TMEM223"/>
</dbReference>
<dbReference type="GeneID" id="28940205"/>
<evidence type="ECO:0000313" key="2">
    <source>
        <dbReference type="EMBL" id="KTW30404.1"/>
    </source>
</evidence>
<dbReference type="PANTHER" id="PTHR13281:SF0">
    <property type="entry name" value="TRANSMEMBRANE PROTEIN 70, MITOCHONDRIAL"/>
    <property type="match status" value="1"/>
</dbReference>
<dbReference type="PANTHER" id="PTHR13281">
    <property type="entry name" value="TRANSMEMBRANE PROTEIN 70, MITOCHONDRIAL"/>
    <property type="match status" value="1"/>
</dbReference>
<evidence type="ECO:0000256" key="1">
    <source>
        <dbReference type="SAM" id="Phobius"/>
    </source>
</evidence>
<evidence type="ECO:0008006" key="4">
    <source>
        <dbReference type="Google" id="ProtNLM"/>
    </source>
</evidence>
<evidence type="ECO:0000313" key="3">
    <source>
        <dbReference type="Proteomes" id="UP000053447"/>
    </source>
</evidence>